<dbReference type="GO" id="GO:0004364">
    <property type="term" value="F:glutathione transferase activity"/>
    <property type="evidence" value="ECO:0007669"/>
    <property type="project" value="UniProtKB-EC"/>
</dbReference>
<evidence type="ECO:0000256" key="1">
    <source>
        <dbReference type="ARBA" id="ARBA00012452"/>
    </source>
</evidence>
<dbReference type="InterPro" id="IPR040079">
    <property type="entry name" value="Glutathione_S-Trfase"/>
</dbReference>
<dbReference type="SFLD" id="SFLDS00019">
    <property type="entry name" value="Glutathione_Transferase_(cytos"/>
    <property type="match status" value="1"/>
</dbReference>
<proteinExistence type="predicted"/>
<organism evidence="6 7">
    <name type="scientific">Rhizodiscina lignyota</name>
    <dbReference type="NCBI Taxonomy" id="1504668"/>
    <lineage>
        <taxon>Eukaryota</taxon>
        <taxon>Fungi</taxon>
        <taxon>Dikarya</taxon>
        <taxon>Ascomycota</taxon>
        <taxon>Pezizomycotina</taxon>
        <taxon>Dothideomycetes</taxon>
        <taxon>Pleosporomycetidae</taxon>
        <taxon>Aulographales</taxon>
        <taxon>Rhizodiscinaceae</taxon>
        <taxon>Rhizodiscina</taxon>
    </lineage>
</organism>
<name>A0A9P4IMX5_9PEZI</name>
<comment type="caution">
    <text evidence="6">The sequence shown here is derived from an EMBL/GenBank/DDBJ whole genome shotgun (WGS) entry which is preliminary data.</text>
</comment>
<dbReference type="Gene3D" id="3.40.30.10">
    <property type="entry name" value="Glutaredoxin"/>
    <property type="match status" value="1"/>
</dbReference>
<comment type="catalytic activity">
    <reaction evidence="3">
        <text>RX + glutathione = an S-substituted glutathione + a halide anion + H(+)</text>
        <dbReference type="Rhea" id="RHEA:16437"/>
        <dbReference type="ChEBI" id="CHEBI:15378"/>
        <dbReference type="ChEBI" id="CHEBI:16042"/>
        <dbReference type="ChEBI" id="CHEBI:17792"/>
        <dbReference type="ChEBI" id="CHEBI:57925"/>
        <dbReference type="ChEBI" id="CHEBI:90779"/>
        <dbReference type="EC" id="2.5.1.18"/>
    </reaction>
</comment>
<evidence type="ECO:0000313" key="7">
    <source>
        <dbReference type="Proteomes" id="UP000799772"/>
    </source>
</evidence>
<evidence type="ECO:0000256" key="3">
    <source>
        <dbReference type="ARBA" id="ARBA00047960"/>
    </source>
</evidence>
<dbReference type="Pfam" id="PF00043">
    <property type="entry name" value="GST_C"/>
    <property type="match status" value="1"/>
</dbReference>
<dbReference type="Proteomes" id="UP000799772">
    <property type="component" value="Unassembled WGS sequence"/>
</dbReference>
<reference evidence="6" key="1">
    <citation type="journal article" date="2020" name="Stud. Mycol.">
        <title>101 Dothideomycetes genomes: a test case for predicting lifestyles and emergence of pathogens.</title>
        <authorList>
            <person name="Haridas S."/>
            <person name="Albert R."/>
            <person name="Binder M."/>
            <person name="Bloem J."/>
            <person name="Labutti K."/>
            <person name="Salamov A."/>
            <person name="Andreopoulos B."/>
            <person name="Baker S."/>
            <person name="Barry K."/>
            <person name="Bills G."/>
            <person name="Bluhm B."/>
            <person name="Cannon C."/>
            <person name="Castanera R."/>
            <person name="Culley D."/>
            <person name="Daum C."/>
            <person name="Ezra D."/>
            <person name="Gonzalez J."/>
            <person name="Henrissat B."/>
            <person name="Kuo A."/>
            <person name="Liang C."/>
            <person name="Lipzen A."/>
            <person name="Lutzoni F."/>
            <person name="Magnuson J."/>
            <person name="Mondo S."/>
            <person name="Nolan M."/>
            <person name="Ohm R."/>
            <person name="Pangilinan J."/>
            <person name="Park H.-J."/>
            <person name="Ramirez L."/>
            <person name="Alfaro M."/>
            <person name="Sun H."/>
            <person name="Tritt A."/>
            <person name="Yoshinaga Y."/>
            <person name="Zwiers L.-H."/>
            <person name="Turgeon B."/>
            <person name="Goodwin S."/>
            <person name="Spatafora J."/>
            <person name="Crous P."/>
            <person name="Grigoriev I."/>
        </authorList>
    </citation>
    <scope>NUCLEOTIDE SEQUENCE</scope>
    <source>
        <strain evidence="6">CBS 133067</strain>
    </source>
</reference>
<dbReference type="SUPFAM" id="SSF47616">
    <property type="entry name" value="GST C-terminal domain-like"/>
    <property type="match status" value="1"/>
</dbReference>
<dbReference type="AlphaFoldDB" id="A0A9P4IMX5"/>
<dbReference type="PROSITE" id="PS50405">
    <property type="entry name" value="GST_CTER"/>
    <property type="match status" value="1"/>
</dbReference>
<keyword evidence="2" id="KW-0808">Transferase</keyword>
<dbReference type="SFLD" id="SFLDG00358">
    <property type="entry name" value="Main_(cytGST)"/>
    <property type="match status" value="1"/>
</dbReference>
<evidence type="ECO:0000256" key="2">
    <source>
        <dbReference type="ARBA" id="ARBA00022679"/>
    </source>
</evidence>
<keyword evidence="7" id="KW-1185">Reference proteome</keyword>
<dbReference type="GO" id="GO:0043295">
    <property type="term" value="F:glutathione binding"/>
    <property type="evidence" value="ECO:0007669"/>
    <property type="project" value="TreeGrafter"/>
</dbReference>
<dbReference type="InterPro" id="IPR010987">
    <property type="entry name" value="Glutathione-S-Trfase_C-like"/>
</dbReference>
<dbReference type="EC" id="2.5.1.18" evidence="1"/>
<dbReference type="PROSITE" id="PS50404">
    <property type="entry name" value="GST_NTER"/>
    <property type="match status" value="1"/>
</dbReference>
<evidence type="ECO:0000259" key="4">
    <source>
        <dbReference type="PROSITE" id="PS50404"/>
    </source>
</evidence>
<dbReference type="InterPro" id="IPR004046">
    <property type="entry name" value="GST_C"/>
</dbReference>
<dbReference type="SUPFAM" id="SSF52833">
    <property type="entry name" value="Thioredoxin-like"/>
    <property type="match status" value="1"/>
</dbReference>
<dbReference type="InterPro" id="IPR004045">
    <property type="entry name" value="Glutathione_S-Trfase_N"/>
</dbReference>
<protein>
    <recommendedName>
        <fullName evidence="1">glutathione transferase</fullName>
        <ecNumber evidence="1">2.5.1.18</ecNumber>
    </recommendedName>
</protein>
<dbReference type="PANTHER" id="PTHR43900">
    <property type="entry name" value="GLUTATHIONE S-TRANSFERASE RHO"/>
    <property type="match status" value="1"/>
</dbReference>
<accession>A0A9P4IMX5</accession>
<dbReference type="Gene3D" id="1.20.1050.10">
    <property type="match status" value="1"/>
</dbReference>
<feature type="domain" description="GST C-terminal" evidence="5">
    <location>
        <begin position="107"/>
        <end position="235"/>
    </location>
</feature>
<dbReference type="GO" id="GO:0006749">
    <property type="term" value="P:glutathione metabolic process"/>
    <property type="evidence" value="ECO:0007669"/>
    <property type="project" value="TreeGrafter"/>
</dbReference>
<dbReference type="InterPro" id="IPR036282">
    <property type="entry name" value="Glutathione-S-Trfase_C_sf"/>
</dbReference>
<dbReference type="InterPro" id="IPR036249">
    <property type="entry name" value="Thioredoxin-like_sf"/>
</dbReference>
<sequence length="239" mass="26419">MAGIKFYTSPLSHNSLRVDMVLAEKNIEHEPIVVDLVKGEHKVRPSLIVHTSPEMLSKNPWGKVPVLECPHAGPMYESRPIARYLATVFADKSPSLLPSTDKYPAFARFEEGLAIEAQKLDADVTQLFFQLTHAPLMGMIPDQAVIEKSRKSVAATLAVVDGILSKQKYMGGETFSLADISFLPEFLALSVTGEDEAIKANPNVKRWWEEVSGRESWKRVSKPVWDVYTGIVAQVGGGK</sequence>
<feature type="domain" description="GST N-terminal" evidence="4">
    <location>
        <begin position="2"/>
        <end position="93"/>
    </location>
</feature>
<dbReference type="GO" id="GO:0005737">
    <property type="term" value="C:cytoplasm"/>
    <property type="evidence" value="ECO:0007669"/>
    <property type="project" value="TreeGrafter"/>
</dbReference>
<dbReference type="OrthoDB" id="249703at2759"/>
<dbReference type="EMBL" id="ML978121">
    <property type="protein sequence ID" value="KAF2104069.1"/>
    <property type="molecule type" value="Genomic_DNA"/>
</dbReference>
<dbReference type="PANTHER" id="PTHR43900:SF3">
    <property type="entry name" value="GLUTATHIONE S-TRANSFERASE RHO"/>
    <property type="match status" value="1"/>
</dbReference>
<gene>
    <name evidence="6" type="ORF">NA57DRAFT_50914</name>
</gene>
<dbReference type="Pfam" id="PF13409">
    <property type="entry name" value="GST_N_2"/>
    <property type="match status" value="1"/>
</dbReference>
<evidence type="ECO:0000259" key="5">
    <source>
        <dbReference type="PROSITE" id="PS50405"/>
    </source>
</evidence>
<evidence type="ECO:0000313" key="6">
    <source>
        <dbReference type="EMBL" id="KAF2104069.1"/>
    </source>
</evidence>